<evidence type="ECO:0000313" key="3">
    <source>
        <dbReference type="Proteomes" id="UP000008914"/>
    </source>
</evidence>
<keyword evidence="3" id="KW-1185">Reference proteome</keyword>
<evidence type="ECO:0000256" key="1">
    <source>
        <dbReference type="SAM" id="MobiDB-lite"/>
    </source>
</evidence>
<feature type="region of interest" description="Disordered" evidence="1">
    <location>
        <begin position="182"/>
        <end position="204"/>
    </location>
</feature>
<dbReference type="EMBL" id="CP002343">
    <property type="protein sequence ID" value="ADU46590.1"/>
    <property type="molecule type" value="Genomic_DNA"/>
</dbReference>
<evidence type="ECO:0000313" key="2">
    <source>
        <dbReference type="EMBL" id="ADU46590.1"/>
    </source>
</evidence>
<dbReference type="KEGG" id="ica:Intca_0028"/>
<organism evidence="2 3">
    <name type="scientific">Intrasporangium calvum (strain ATCC 23552 / DSM 43043 / JCM 3097 / NBRC 12989 / NCIMB 10167 / NRRL B-3866 / 7 KIP)</name>
    <dbReference type="NCBI Taxonomy" id="710696"/>
    <lineage>
        <taxon>Bacteria</taxon>
        <taxon>Bacillati</taxon>
        <taxon>Actinomycetota</taxon>
        <taxon>Actinomycetes</taxon>
        <taxon>Micrococcales</taxon>
        <taxon>Intrasporangiaceae</taxon>
        <taxon>Intrasporangium</taxon>
    </lineage>
</organism>
<dbReference type="AlphaFoldDB" id="E6SEI9"/>
<feature type="compositionally biased region" description="Polar residues" evidence="1">
    <location>
        <begin position="58"/>
        <end position="76"/>
    </location>
</feature>
<dbReference type="STRING" id="710696.Intca_0028"/>
<proteinExistence type="predicted"/>
<reference evidence="2 3" key="1">
    <citation type="journal article" date="2010" name="Stand. Genomic Sci.">
        <title>Complete genome sequence of Intrasporangium calvum type strain (7 KIP).</title>
        <authorList>
            <person name="Del Rio T.G."/>
            <person name="Chertkov O."/>
            <person name="Yasawong M."/>
            <person name="Lucas S."/>
            <person name="Deshpande S."/>
            <person name="Cheng J.F."/>
            <person name="Detter C."/>
            <person name="Tapia R."/>
            <person name="Han C."/>
            <person name="Goodwin L."/>
            <person name="Pitluck S."/>
            <person name="Liolios K."/>
            <person name="Ivanova N."/>
            <person name="Mavromatis K."/>
            <person name="Pati A."/>
            <person name="Chen A."/>
            <person name="Palaniappan K."/>
            <person name="Land M."/>
            <person name="Hauser L."/>
            <person name="Chang Y.J."/>
            <person name="Jeffries C.D."/>
            <person name="Rohde M."/>
            <person name="Pukall R."/>
            <person name="Sikorski J."/>
            <person name="Goker M."/>
            <person name="Woyke T."/>
            <person name="Bristow J."/>
            <person name="Eisen J.A."/>
            <person name="Markowitz V."/>
            <person name="Hugenholtz P."/>
            <person name="Kyrpides N.C."/>
            <person name="Klenk H.P."/>
            <person name="Lapidus A."/>
        </authorList>
    </citation>
    <scope>NUCLEOTIDE SEQUENCE [LARGE SCALE GENOMIC DNA]</scope>
    <source>
        <strain evidence="3">ATCC 23552 / DSM 43043 / JCM 3097 / NBRC 12989 / 7 KIP</strain>
    </source>
</reference>
<feature type="region of interest" description="Disordered" evidence="1">
    <location>
        <begin position="51"/>
        <end position="76"/>
    </location>
</feature>
<protein>
    <submittedName>
        <fullName evidence="2">Uncharacterized protein</fullName>
    </submittedName>
</protein>
<dbReference type="OrthoDB" id="4925391at2"/>
<dbReference type="Proteomes" id="UP000008914">
    <property type="component" value="Chromosome"/>
</dbReference>
<name>E6SEI9_INTC7</name>
<dbReference type="HOGENOM" id="CLU_1342442_0_0_11"/>
<sequence>MSDNLNRALRWPLWSWRNLAITVVSLFVAIALIGRVSSALGGDGEAPIKAASTAVPEGTQSPPAVTPSTGPLVSPAQTPTADLAAGPGTDCLSNAAQFVDEWMQTKRSQQLWLARMAPYATPAFLEELRSVDPANVPATTVEGEPQLVGQDGDLPIARITTDGGRLDLVLARSGSTCVVSDIRSSDDVPGAPTPVLTATPKAGG</sequence>
<accession>E6SEI9</accession>
<gene>
    <name evidence="2" type="ordered locus">Intca_0028</name>
</gene>
<dbReference type="RefSeq" id="WP_013490912.1">
    <property type="nucleotide sequence ID" value="NC_014830.1"/>
</dbReference>